<dbReference type="STRING" id="1314782.A0A165MB04"/>
<accession>A0A165MB04</accession>
<evidence type="ECO:0000313" key="2">
    <source>
        <dbReference type="Proteomes" id="UP000076761"/>
    </source>
</evidence>
<evidence type="ECO:0008006" key="3">
    <source>
        <dbReference type="Google" id="ProtNLM"/>
    </source>
</evidence>
<keyword evidence="2" id="KW-1185">Reference proteome</keyword>
<evidence type="ECO:0000313" key="1">
    <source>
        <dbReference type="EMBL" id="KZT18113.1"/>
    </source>
</evidence>
<reference evidence="1 2" key="1">
    <citation type="journal article" date="2016" name="Mol. Biol. Evol.">
        <title>Comparative Genomics of Early-Diverging Mushroom-Forming Fungi Provides Insights into the Origins of Lignocellulose Decay Capabilities.</title>
        <authorList>
            <person name="Nagy L.G."/>
            <person name="Riley R."/>
            <person name="Tritt A."/>
            <person name="Adam C."/>
            <person name="Daum C."/>
            <person name="Floudas D."/>
            <person name="Sun H."/>
            <person name="Yadav J.S."/>
            <person name="Pangilinan J."/>
            <person name="Larsson K.H."/>
            <person name="Matsuura K."/>
            <person name="Barry K."/>
            <person name="Labutti K."/>
            <person name="Kuo R."/>
            <person name="Ohm R.A."/>
            <person name="Bhattacharya S.S."/>
            <person name="Shirouzu T."/>
            <person name="Yoshinaga Y."/>
            <person name="Martin F.M."/>
            <person name="Grigoriev I.V."/>
            <person name="Hibbett D.S."/>
        </authorList>
    </citation>
    <scope>NUCLEOTIDE SEQUENCE [LARGE SCALE GENOMIC DNA]</scope>
    <source>
        <strain evidence="1 2">HHB14362 ss-1</strain>
    </source>
</reference>
<gene>
    <name evidence="1" type="ORF">NEOLEDRAFT_1143826</name>
</gene>
<name>A0A165MB04_9AGAM</name>
<proteinExistence type="predicted"/>
<dbReference type="OrthoDB" id="3265815at2759"/>
<dbReference type="AlphaFoldDB" id="A0A165MB04"/>
<dbReference type="Proteomes" id="UP000076761">
    <property type="component" value="Unassembled WGS sequence"/>
</dbReference>
<sequence>MDITNPEYLQEFVCPIDEQYLHDLQDVGEGPSGSQMSNQAVGWQQMPTPSASDIAMTPDDDFESGLTISVSTAFYPGAAVDPHPPDIVFASSDGVFFYVHSHRLLNNSNNDFNSCLPLPSQEADECPILPAAETANVLNILFHVVYDLSFAQYNPTVDCLIATVQSLHKYGASLEKLVVPSSRLYQHLMSVAPLNSIDVYTVASQYGLEELAVAASSHLLSFPLSTLSDDMVVRMGPLYLKRLFFLHLGRVEVLKRLLLCPPPPHPPISTCNFADQKQMVRVWALAAAYLAWDARPDLPITTIKQTLNPLIDKLPCAVCRQHLQERAKNMIVQWSVVKNTV</sequence>
<dbReference type="EMBL" id="KV425708">
    <property type="protein sequence ID" value="KZT18113.1"/>
    <property type="molecule type" value="Genomic_DNA"/>
</dbReference>
<protein>
    <recommendedName>
        <fullName evidence="3">BTB domain-containing protein</fullName>
    </recommendedName>
</protein>
<dbReference type="InParanoid" id="A0A165MB04"/>
<organism evidence="1 2">
    <name type="scientific">Neolentinus lepideus HHB14362 ss-1</name>
    <dbReference type="NCBI Taxonomy" id="1314782"/>
    <lineage>
        <taxon>Eukaryota</taxon>
        <taxon>Fungi</taxon>
        <taxon>Dikarya</taxon>
        <taxon>Basidiomycota</taxon>
        <taxon>Agaricomycotina</taxon>
        <taxon>Agaricomycetes</taxon>
        <taxon>Gloeophyllales</taxon>
        <taxon>Gloeophyllaceae</taxon>
        <taxon>Neolentinus</taxon>
    </lineage>
</organism>